<name>G0WPF6_PSEPT</name>
<organism evidence="1 2">
    <name type="scientific">Pseudomonas putida (strain DOT-T1E)</name>
    <dbReference type="NCBI Taxonomy" id="1196325"/>
    <lineage>
        <taxon>Bacteria</taxon>
        <taxon>Pseudomonadati</taxon>
        <taxon>Pseudomonadota</taxon>
        <taxon>Gammaproteobacteria</taxon>
        <taxon>Pseudomonadales</taxon>
        <taxon>Pseudomonadaceae</taxon>
        <taxon>Pseudomonas</taxon>
    </lineage>
</organism>
<keyword evidence="1" id="KW-0614">Plasmid</keyword>
<protein>
    <submittedName>
        <fullName evidence="1">Uncharacterized protein</fullName>
    </submittedName>
</protein>
<dbReference type="EMBL" id="HM626202">
    <property type="protein sequence ID" value="AEK25426.1"/>
    <property type="molecule type" value="Genomic_DNA"/>
</dbReference>
<accession>G0WPF6</accession>
<proteinExistence type="predicted"/>
<dbReference type="AlphaFoldDB" id="G0WPF6"/>
<reference evidence="1 2" key="1">
    <citation type="journal article" date="2011" name="Environ. Microbiol.">
        <title>The pGRT1 plasmid of Pseudomonas putida DOT-T1E encodes functions relevant for survival under harsh conditions in the environment.</title>
        <authorList>
            <person name="Molina L."/>
            <person name="Duque E."/>
            <person name="Gomez M.J."/>
            <person name="Krell T."/>
            <person name="Lacal J."/>
            <person name="Garcia-Puente A."/>
            <person name="Garcia V."/>
            <person name="Matilla M.A."/>
            <person name="Ramos J.L."/>
            <person name="Segura A."/>
        </authorList>
    </citation>
    <scope>NUCLEOTIDE SEQUENCE [LARGE SCALE GENOMIC DNA]</scope>
    <source>
        <strain evidence="1 2">DOT-T1E</strain>
        <plasmid evidence="2">Plasmid pGRT1</plasmid>
    </source>
</reference>
<sequence length="296" mass="33293">MDSATGEGWVRNAGSSAPAYALRETTRYTTQAPPNPWGRCQKRGAIVAPRIEQERAMSDSDLLEVQQPINPEAASVDVACPHCHSIEEFHASAWSMQNPHGRFTLSPIHAYGVTCAGCRNDFCFKLTPAAHPWPAGPTRDVACPDCQHTVTTQISVIRRTDGECRPETCDKCGADFEVYADGRVVKIEYEQRPTARTPEQIMKYFQGLEFNPNGARDWPFTTEVEILLTVPVLRVFDDGTLQFMDDDAVELVYSPRLDPEALERFCEANIETYRAFHDEHEAALDRRESVPLTPFW</sequence>
<reference evidence="2" key="2">
    <citation type="journal article" date="2013" name="Microb. Biotechnol.">
        <title>Metabolic potential of the organic-solvent tolerant Pseudomonas putida DOT-T1E deduced from its annotated genome.</title>
        <authorList>
            <person name="Udaondo Z."/>
            <person name="Molina L."/>
            <person name="Daniels C."/>
            <person name="Gomez M.J."/>
            <person name="Molina-Henares M.A."/>
            <person name="Matilla M.A."/>
            <person name="Roca A."/>
            <person name="Fernandez M."/>
            <person name="Duque E."/>
            <person name="Segura A."/>
            <person name="Ramos J.L."/>
        </authorList>
    </citation>
    <scope>NUCLEOTIDE SEQUENCE [LARGE SCALE GENOMIC DNA]</scope>
    <source>
        <strain evidence="2">DOT-T1E</strain>
        <plasmid>Plasmid pGRT1</plasmid>
    </source>
</reference>
<evidence type="ECO:0000313" key="1">
    <source>
        <dbReference type="EMBL" id="AEK25426.1"/>
    </source>
</evidence>
<evidence type="ECO:0000313" key="2">
    <source>
        <dbReference type="Proteomes" id="UP000006503"/>
    </source>
</evidence>
<geneLocation type="plasmid" evidence="1 2">
    <name>pGRT1</name>
</geneLocation>
<dbReference type="Proteomes" id="UP000006503">
    <property type="component" value="Plasmid pGRT1"/>
</dbReference>